<comment type="caution">
    <text evidence="5">The sequence shown here is derived from an EMBL/GenBank/DDBJ whole genome shotgun (WGS) entry which is preliminary data.</text>
</comment>
<dbReference type="EMBL" id="MHDA01000046">
    <property type="protein sequence ID" value="OGY30611.1"/>
    <property type="molecule type" value="Genomic_DNA"/>
</dbReference>
<feature type="site" description="Lowers pKa of active site Tyr" evidence="3">
    <location>
        <position position="83"/>
    </location>
</feature>
<dbReference type="CDD" id="cd19072">
    <property type="entry name" value="AKR_AKR3F1-like"/>
    <property type="match status" value="1"/>
</dbReference>
<sequence>MEYKDLTENQKIPVLGLGTWGIGSGTGADYSQDEKHVDAIIYAFHKGITHIDTAEIYSAGRSEELVGEAIKKFDREKLLITTKVSPQHLEHDQILSSAENSLKRLKTDYIDLYLIHWPNLAADMKKVMAAFDKLIKEKLIRFVGVSNFSVDQFRQAQQHTSNKIVTNQVHYNLLHREPEQELLDFCQEEKVILTAYSPLAEGKLVGGKFPVLDKIATKYGKTPVQVALRWLIEKPQVIAIPKSSSRDHIDEIFGTLDRNLEKEDEELLDKSF</sequence>
<dbReference type="AlphaFoldDB" id="A0A1G1WSP9"/>
<proteinExistence type="predicted"/>
<evidence type="ECO:0000256" key="3">
    <source>
        <dbReference type="PIRSR" id="PIRSR000097-3"/>
    </source>
</evidence>
<feature type="binding site" evidence="2">
    <location>
        <position position="116"/>
    </location>
    <ligand>
        <name>substrate</name>
    </ligand>
</feature>
<feature type="domain" description="NADP-dependent oxidoreductase" evidence="4">
    <location>
        <begin position="15"/>
        <end position="270"/>
    </location>
</feature>
<dbReference type="Pfam" id="PF00248">
    <property type="entry name" value="Aldo_ket_red"/>
    <property type="match status" value="1"/>
</dbReference>
<dbReference type="SUPFAM" id="SSF51430">
    <property type="entry name" value="NAD(P)-linked oxidoreductase"/>
    <property type="match status" value="1"/>
</dbReference>
<dbReference type="PRINTS" id="PR00069">
    <property type="entry name" value="ALDKETRDTASE"/>
</dbReference>
<dbReference type="Proteomes" id="UP000179279">
    <property type="component" value="Unassembled WGS sequence"/>
</dbReference>
<evidence type="ECO:0000313" key="5">
    <source>
        <dbReference type="EMBL" id="OGY30611.1"/>
    </source>
</evidence>
<organism evidence="5 6">
    <name type="scientific">Candidatus Woykebacteria bacterium RIFCSPLOWO2_01_FULL_41_12</name>
    <dbReference type="NCBI Taxonomy" id="1802604"/>
    <lineage>
        <taxon>Bacteria</taxon>
        <taxon>Candidatus Woykeibacteriota</taxon>
    </lineage>
</organism>
<feature type="active site" description="Proton donor" evidence="1">
    <location>
        <position position="57"/>
    </location>
</feature>
<gene>
    <name evidence="5" type="ORF">A3A57_02075</name>
</gene>
<name>A0A1G1WSP9_9BACT</name>
<dbReference type="PIRSF" id="PIRSF000097">
    <property type="entry name" value="AKR"/>
    <property type="match status" value="1"/>
</dbReference>
<dbReference type="InterPro" id="IPR023210">
    <property type="entry name" value="NADP_OxRdtase_dom"/>
</dbReference>
<evidence type="ECO:0000256" key="2">
    <source>
        <dbReference type="PIRSR" id="PIRSR000097-2"/>
    </source>
</evidence>
<protein>
    <recommendedName>
        <fullName evidence="4">NADP-dependent oxidoreductase domain-containing protein</fullName>
    </recommendedName>
</protein>
<dbReference type="PROSITE" id="PS00062">
    <property type="entry name" value="ALDOKETO_REDUCTASE_2"/>
    <property type="match status" value="1"/>
</dbReference>
<evidence type="ECO:0000313" key="6">
    <source>
        <dbReference type="Proteomes" id="UP000179279"/>
    </source>
</evidence>
<accession>A0A1G1WSP9</accession>
<dbReference type="InterPro" id="IPR020471">
    <property type="entry name" value="AKR"/>
</dbReference>
<dbReference type="Gene3D" id="3.20.20.100">
    <property type="entry name" value="NADP-dependent oxidoreductase domain"/>
    <property type="match status" value="1"/>
</dbReference>
<dbReference type="PANTHER" id="PTHR43638">
    <property type="entry name" value="OXIDOREDUCTASE, ALDO/KETO REDUCTASE FAMILY PROTEIN"/>
    <property type="match status" value="1"/>
</dbReference>
<dbReference type="InterPro" id="IPR018170">
    <property type="entry name" value="Aldo/ket_reductase_CS"/>
</dbReference>
<dbReference type="PANTHER" id="PTHR43638:SF3">
    <property type="entry name" value="ALDEHYDE REDUCTASE"/>
    <property type="match status" value="1"/>
</dbReference>
<evidence type="ECO:0000256" key="1">
    <source>
        <dbReference type="PIRSR" id="PIRSR000097-1"/>
    </source>
</evidence>
<dbReference type="GO" id="GO:0016491">
    <property type="term" value="F:oxidoreductase activity"/>
    <property type="evidence" value="ECO:0007669"/>
    <property type="project" value="InterPro"/>
</dbReference>
<dbReference type="InterPro" id="IPR036812">
    <property type="entry name" value="NAD(P)_OxRdtase_dom_sf"/>
</dbReference>
<evidence type="ECO:0000259" key="4">
    <source>
        <dbReference type="Pfam" id="PF00248"/>
    </source>
</evidence>
<reference evidence="5 6" key="1">
    <citation type="journal article" date="2016" name="Nat. Commun.">
        <title>Thousands of microbial genomes shed light on interconnected biogeochemical processes in an aquifer system.</title>
        <authorList>
            <person name="Anantharaman K."/>
            <person name="Brown C.T."/>
            <person name="Hug L.A."/>
            <person name="Sharon I."/>
            <person name="Castelle C.J."/>
            <person name="Probst A.J."/>
            <person name="Thomas B.C."/>
            <person name="Singh A."/>
            <person name="Wilkins M.J."/>
            <person name="Karaoz U."/>
            <person name="Brodie E.L."/>
            <person name="Williams K.H."/>
            <person name="Hubbard S.S."/>
            <person name="Banfield J.F."/>
        </authorList>
    </citation>
    <scope>NUCLEOTIDE SEQUENCE [LARGE SCALE GENOMIC DNA]</scope>
</reference>